<evidence type="ECO:0000256" key="5">
    <source>
        <dbReference type="ARBA" id="ARBA00022679"/>
    </source>
</evidence>
<dbReference type="Gene3D" id="2.40.10.240">
    <property type="entry name" value="QueA-like"/>
    <property type="match status" value="1"/>
</dbReference>
<dbReference type="UniPathway" id="UPA00392"/>
<organism evidence="14 15">
    <name type="scientific">Desulfosarcina widdelii</name>
    <dbReference type="NCBI Taxonomy" id="947919"/>
    <lineage>
        <taxon>Bacteria</taxon>
        <taxon>Pseudomonadati</taxon>
        <taxon>Thermodesulfobacteriota</taxon>
        <taxon>Desulfobacteria</taxon>
        <taxon>Desulfobacterales</taxon>
        <taxon>Desulfosarcinaceae</taxon>
        <taxon>Desulfosarcina</taxon>
    </lineage>
</organism>
<keyword evidence="15" id="KW-1185">Reference proteome</keyword>
<keyword evidence="7 13" id="KW-0671">Queuosine biosynthesis</keyword>
<dbReference type="Gene3D" id="3.40.1780.10">
    <property type="entry name" value="QueA-like"/>
    <property type="match status" value="1"/>
</dbReference>
<gene>
    <name evidence="13 14" type="primary">queA</name>
    <name evidence="14" type="ORF">DSCW_37180</name>
</gene>
<comment type="subcellular location">
    <subcellularLocation>
        <location evidence="1 13">Cytoplasm</location>
    </subcellularLocation>
</comment>
<dbReference type="SUPFAM" id="SSF111337">
    <property type="entry name" value="QueA-like"/>
    <property type="match status" value="1"/>
</dbReference>
<dbReference type="GO" id="GO:0051075">
    <property type="term" value="F:S-adenosylmethionine:tRNA ribosyltransferase-isomerase activity"/>
    <property type="evidence" value="ECO:0007669"/>
    <property type="project" value="UniProtKB-EC"/>
</dbReference>
<keyword evidence="5 13" id="KW-0808">Transferase</keyword>
<dbReference type="PANTHER" id="PTHR30307:SF0">
    <property type="entry name" value="S-ADENOSYLMETHIONINE:TRNA RIBOSYLTRANSFERASE-ISOMERASE"/>
    <property type="match status" value="1"/>
</dbReference>
<dbReference type="GO" id="GO:0005737">
    <property type="term" value="C:cytoplasm"/>
    <property type="evidence" value="ECO:0007669"/>
    <property type="project" value="UniProtKB-SubCell"/>
</dbReference>
<reference evidence="14 15" key="1">
    <citation type="submission" date="2019-11" db="EMBL/GenBank/DDBJ databases">
        <title>Comparative genomics of hydrocarbon-degrading Desulfosarcina strains.</title>
        <authorList>
            <person name="Watanabe M."/>
            <person name="Kojima H."/>
            <person name="Fukui M."/>
        </authorList>
    </citation>
    <scope>NUCLEOTIDE SEQUENCE [LARGE SCALE GENOMIC DNA]</scope>
    <source>
        <strain evidence="14 15">PP31</strain>
    </source>
</reference>
<evidence type="ECO:0000313" key="14">
    <source>
        <dbReference type="EMBL" id="BBO76301.1"/>
    </source>
</evidence>
<evidence type="ECO:0000256" key="7">
    <source>
        <dbReference type="ARBA" id="ARBA00022785"/>
    </source>
</evidence>
<evidence type="ECO:0000256" key="9">
    <source>
        <dbReference type="ARBA" id="ARBA00061210"/>
    </source>
</evidence>
<evidence type="ECO:0000256" key="8">
    <source>
        <dbReference type="ARBA" id="ARBA00052751"/>
    </source>
</evidence>
<dbReference type="NCBIfam" id="NF001140">
    <property type="entry name" value="PRK00147.1"/>
    <property type="match status" value="1"/>
</dbReference>
<evidence type="ECO:0000256" key="2">
    <source>
        <dbReference type="ARBA" id="ARBA00004691"/>
    </source>
</evidence>
<comment type="similarity">
    <text evidence="9 13">Belongs to the QueA family.</text>
</comment>
<keyword evidence="14" id="KW-0413">Isomerase</keyword>
<evidence type="ECO:0000256" key="11">
    <source>
        <dbReference type="ARBA" id="ARBA00069325"/>
    </source>
</evidence>
<dbReference type="FunFam" id="3.40.1780.10:FF:000001">
    <property type="entry name" value="S-adenosylmethionine:tRNA ribosyltransferase-isomerase"/>
    <property type="match status" value="1"/>
</dbReference>
<dbReference type="Pfam" id="PF02547">
    <property type="entry name" value="Queuosine_synth"/>
    <property type="match status" value="1"/>
</dbReference>
<comment type="pathway">
    <text evidence="2 13">tRNA modification; tRNA-queuosine biosynthesis.</text>
</comment>
<protein>
    <recommendedName>
        <fullName evidence="11 13">S-adenosylmethionine:tRNA ribosyltransferase-isomerase</fullName>
        <ecNumber evidence="10 13">2.4.99.17</ecNumber>
    </recommendedName>
    <alternativeName>
        <fullName evidence="12 13">Queuosine biosynthesis protein QueA</fullName>
    </alternativeName>
</protein>
<dbReference type="InterPro" id="IPR036100">
    <property type="entry name" value="QueA_sf"/>
</dbReference>
<name>A0A5K7Z9B3_9BACT</name>
<dbReference type="RefSeq" id="WP_331457665.1">
    <property type="nucleotide sequence ID" value="NZ_AP021875.1"/>
</dbReference>
<accession>A0A5K7Z9B3</accession>
<evidence type="ECO:0000256" key="4">
    <source>
        <dbReference type="ARBA" id="ARBA00022490"/>
    </source>
</evidence>
<dbReference type="InterPro" id="IPR042119">
    <property type="entry name" value="QueA_dom2"/>
</dbReference>
<sequence>MGGPSRLFTMYRLEDYDYHLPEDLIAQTPAPNRDESRLLHMQRFRNHVEHLQFQDIVDLLHPSDLLVVNNTRVVPGRLYGRKQTGGKVEALILNYGQNDSGDDGNQRSYQCLIKASKQARAGTRLIFDADLVGEVRGFSDGVYTVRFTSSQPFEIVIDRIGHMPLPPYIKRSEDEADDADRLRYQTVYAREQGAIAAPTAGLHFTEATLSKIREKGVGIAPVTLHVGYGTFVPVRVDDIRDHRMHEEWFSISAETADRVNRAKKAGRRVVAVGTTSVRTLEYAARKSGCLTPGTGRCDLFIYPGFAFKIVDAMITNFHLPKSTLLMLVSAFAGRETMLDAYAEAVREKYRFFSYGDAMLIE</sequence>
<evidence type="ECO:0000256" key="3">
    <source>
        <dbReference type="ARBA" id="ARBA00011245"/>
    </source>
</evidence>
<keyword evidence="4 13" id="KW-0963">Cytoplasm</keyword>
<dbReference type="PANTHER" id="PTHR30307">
    <property type="entry name" value="S-ADENOSYLMETHIONINE:TRNA RIBOSYLTRANSFERASE-ISOMERASE"/>
    <property type="match status" value="1"/>
</dbReference>
<dbReference type="InterPro" id="IPR003699">
    <property type="entry name" value="QueA"/>
</dbReference>
<comment type="function">
    <text evidence="13">Transfers and isomerizes the ribose moiety from AdoMet to the 7-aminomethyl group of 7-deazaguanine (preQ1-tRNA) to give epoxyqueuosine (oQ-tRNA).</text>
</comment>
<dbReference type="HAMAP" id="MF_00113">
    <property type="entry name" value="QueA"/>
    <property type="match status" value="1"/>
</dbReference>
<dbReference type="EMBL" id="AP021875">
    <property type="protein sequence ID" value="BBO76301.1"/>
    <property type="molecule type" value="Genomic_DNA"/>
</dbReference>
<dbReference type="GO" id="GO:0008616">
    <property type="term" value="P:tRNA queuosine(34) biosynthetic process"/>
    <property type="evidence" value="ECO:0007669"/>
    <property type="project" value="UniProtKB-UniRule"/>
</dbReference>
<dbReference type="InterPro" id="IPR042118">
    <property type="entry name" value="QueA_dom1"/>
</dbReference>
<evidence type="ECO:0000256" key="12">
    <source>
        <dbReference type="ARBA" id="ARBA00076160"/>
    </source>
</evidence>
<evidence type="ECO:0000256" key="10">
    <source>
        <dbReference type="ARBA" id="ARBA00066503"/>
    </source>
</evidence>
<dbReference type="Proteomes" id="UP000427769">
    <property type="component" value="Chromosome"/>
</dbReference>
<evidence type="ECO:0000256" key="13">
    <source>
        <dbReference type="HAMAP-Rule" id="MF_00113"/>
    </source>
</evidence>
<dbReference type="KEGG" id="dwd:DSCW_37180"/>
<dbReference type="AlphaFoldDB" id="A0A5K7Z9B3"/>
<comment type="subunit">
    <text evidence="3 13">Monomer.</text>
</comment>
<evidence type="ECO:0000256" key="6">
    <source>
        <dbReference type="ARBA" id="ARBA00022691"/>
    </source>
</evidence>
<keyword evidence="6 13" id="KW-0949">S-adenosyl-L-methionine</keyword>
<dbReference type="EC" id="2.4.99.17" evidence="10 13"/>
<comment type="catalytic activity">
    <reaction evidence="8 13">
        <text>7-aminomethyl-7-carbaguanosine(34) in tRNA + S-adenosyl-L-methionine = epoxyqueuosine(34) in tRNA + adenine + L-methionine + 2 H(+)</text>
        <dbReference type="Rhea" id="RHEA:32155"/>
        <dbReference type="Rhea" id="RHEA-COMP:10342"/>
        <dbReference type="Rhea" id="RHEA-COMP:18582"/>
        <dbReference type="ChEBI" id="CHEBI:15378"/>
        <dbReference type="ChEBI" id="CHEBI:16708"/>
        <dbReference type="ChEBI" id="CHEBI:57844"/>
        <dbReference type="ChEBI" id="CHEBI:59789"/>
        <dbReference type="ChEBI" id="CHEBI:82833"/>
        <dbReference type="ChEBI" id="CHEBI:194443"/>
        <dbReference type="EC" id="2.4.99.17"/>
    </reaction>
</comment>
<dbReference type="NCBIfam" id="TIGR00113">
    <property type="entry name" value="queA"/>
    <property type="match status" value="1"/>
</dbReference>
<evidence type="ECO:0000256" key="1">
    <source>
        <dbReference type="ARBA" id="ARBA00004496"/>
    </source>
</evidence>
<evidence type="ECO:0000313" key="15">
    <source>
        <dbReference type="Proteomes" id="UP000427769"/>
    </source>
</evidence>
<proteinExistence type="inferred from homology"/>